<feature type="compositionally biased region" description="Polar residues" evidence="1">
    <location>
        <begin position="10"/>
        <end position="20"/>
    </location>
</feature>
<proteinExistence type="predicted"/>
<evidence type="ECO:0000256" key="1">
    <source>
        <dbReference type="SAM" id="MobiDB-lite"/>
    </source>
</evidence>
<reference evidence="2 3" key="1">
    <citation type="submission" date="2015-09" db="EMBL/GenBank/DDBJ databases">
        <authorList>
            <consortium name="Pathogen Informatics"/>
        </authorList>
    </citation>
    <scope>NUCLEOTIDE SEQUENCE [LARGE SCALE GENOMIC DNA]</scope>
    <source>
        <strain evidence="2 3">2789STDY5608854</strain>
    </source>
</reference>
<evidence type="ECO:0000313" key="3">
    <source>
        <dbReference type="Proteomes" id="UP000095746"/>
    </source>
</evidence>
<protein>
    <submittedName>
        <fullName evidence="2">Uncharacterized protein</fullName>
    </submittedName>
</protein>
<accession>A0A174ITD8</accession>
<organism evidence="2 3">
    <name type="scientific">Flavonifractor plautii</name>
    <name type="common">Fusobacterium plautii</name>
    <dbReference type="NCBI Taxonomy" id="292800"/>
    <lineage>
        <taxon>Bacteria</taxon>
        <taxon>Bacillati</taxon>
        <taxon>Bacillota</taxon>
        <taxon>Clostridia</taxon>
        <taxon>Eubacteriales</taxon>
        <taxon>Oscillospiraceae</taxon>
        <taxon>Flavonifractor</taxon>
    </lineage>
</organism>
<gene>
    <name evidence="2" type="ORF">ERS852411_02343</name>
</gene>
<dbReference type="Proteomes" id="UP000095746">
    <property type="component" value="Unassembled WGS sequence"/>
</dbReference>
<evidence type="ECO:0000313" key="2">
    <source>
        <dbReference type="EMBL" id="CUO89376.1"/>
    </source>
</evidence>
<dbReference type="EMBL" id="CYZT01000198">
    <property type="protein sequence ID" value="CUO89376.1"/>
    <property type="molecule type" value="Genomic_DNA"/>
</dbReference>
<dbReference type="AlphaFoldDB" id="A0A174ITD8"/>
<feature type="compositionally biased region" description="Low complexity" evidence="1">
    <location>
        <begin position="21"/>
        <end position="34"/>
    </location>
</feature>
<feature type="region of interest" description="Disordered" evidence="1">
    <location>
        <begin position="1"/>
        <end position="34"/>
    </location>
</feature>
<name>A0A174ITD8_FLAPL</name>
<sequence length="106" mass="11565">MPWRPEQNRVGDSNCSSVAFRSSSSSSTSSMTSWMRWSGRSTLLTTTMTLWPSSSALLSTKRVWGMGPSAASTSRMTPLTILRIRSTSPPKSAWPGVSTMLIFTSL</sequence>